<dbReference type="Proteomes" id="UP000226357">
    <property type="component" value="Unassembled WGS sequence"/>
</dbReference>
<dbReference type="AlphaFoldDB" id="A0AA44Q7Y6"/>
<gene>
    <name evidence="1" type="ORF">COK38_19020</name>
</gene>
<protein>
    <submittedName>
        <fullName evidence="1">Uncharacterized protein</fullName>
    </submittedName>
</protein>
<dbReference type="EMBL" id="NVBO01000216">
    <property type="protein sequence ID" value="PFR98571.1"/>
    <property type="molecule type" value="Genomic_DNA"/>
</dbReference>
<name>A0AA44Q7Y6_BACCE</name>
<comment type="caution">
    <text evidence="1">The sequence shown here is derived from an EMBL/GenBank/DDBJ whole genome shotgun (WGS) entry which is preliminary data.</text>
</comment>
<evidence type="ECO:0000313" key="2">
    <source>
        <dbReference type="Proteomes" id="UP000226357"/>
    </source>
</evidence>
<proteinExistence type="predicted"/>
<sequence length="169" mass="19877">MTYEFVFKDAFMDLRKTYIQETQTKEEILLYPRWSFPNGKYSFFVEEEEYKAISTKENVIYNVFIVYHSDGSGIARVKSVPLLKKESMFKELHLVYGQNSYVIKTTLAFKNITISKDEEKIIMTANKVPSIYKSILSMYDYNVHVHDTLDLPFVVWVAIFKGVALLMRH</sequence>
<accession>A0AA44Q7Y6</accession>
<evidence type="ECO:0000313" key="1">
    <source>
        <dbReference type="EMBL" id="PFR98571.1"/>
    </source>
</evidence>
<organism evidence="1 2">
    <name type="scientific">Bacillus cereus</name>
    <dbReference type="NCBI Taxonomy" id="1396"/>
    <lineage>
        <taxon>Bacteria</taxon>
        <taxon>Bacillati</taxon>
        <taxon>Bacillota</taxon>
        <taxon>Bacilli</taxon>
        <taxon>Bacillales</taxon>
        <taxon>Bacillaceae</taxon>
        <taxon>Bacillus</taxon>
        <taxon>Bacillus cereus group</taxon>
    </lineage>
</organism>
<reference evidence="1 2" key="1">
    <citation type="submission" date="2017-09" db="EMBL/GenBank/DDBJ databases">
        <title>Large-scale bioinformatics analysis of Bacillus genomes uncovers conserved roles of natural products in bacterial physiology.</title>
        <authorList>
            <consortium name="Agbiome Team Llc"/>
            <person name="Bleich R.M."/>
            <person name="Grubbs K.J."/>
            <person name="Santa Maria K.C."/>
            <person name="Allen S.E."/>
            <person name="Farag S."/>
            <person name="Shank E.A."/>
            <person name="Bowers A."/>
        </authorList>
    </citation>
    <scope>NUCLEOTIDE SEQUENCE [LARGE SCALE GENOMIC DNA]</scope>
    <source>
        <strain evidence="1 2">AFS067272</strain>
    </source>
</reference>